<dbReference type="EMBL" id="JQCF01000030">
    <property type="protein sequence ID" value="KRN97884.1"/>
    <property type="molecule type" value="Genomic_DNA"/>
</dbReference>
<comment type="caution">
    <text evidence="2">The sequence shown here is derived from an EMBL/GenBank/DDBJ whole genome shotgun (WGS) entry which is preliminary data.</text>
</comment>
<accession>A0A0R2LEQ1</accession>
<dbReference type="Proteomes" id="UP000051006">
    <property type="component" value="Unassembled WGS sequence"/>
</dbReference>
<organism evidence="2 3">
    <name type="scientific">Companilactobacillus kimchiensis</name>
    <dbReference type="NCBI Taxonomy" id="993692"/>
    <lineage>
        <taxon>Bacteria</taxon>
        <taxon>Bacillati</taxon>
        <taxon>Bacillota</taxon>
        <taxon>Bacilli</taxon>
        <taxon>Lactobacillales</taxon>
        <taxon>Lactobacillaceae</taxon>
        <taxon>Companilactobacillus</taxon>
    </lineage>
</organism>
<feature type="transmembrane region" description="Helical" evidence="1">
    <location>
        <begin position="12"/>
        <end position="43"/>
    </location>
</feature>
<gene>
    <name evidence="2" type="ORF">IV57_GL001557</name>
</gene>
<reference evidence="2 3" key="1">
    <citation type="journal article" date="2015" name="Genome Announc.">
        <title>Expanding the biotechnology potential of lactobacilli through comparative genomics of 213 strains and associated genera.</title>
        <authorList>
            <person name="Sun Z."/>
            <person name="Harris H.M."/>
            <person name="McCann A."/>
            <person name="Guo C."/>
            <person name="Argimon S."/>
            <person name="Zhang W."/>
            <person name="Yang X."/>
            <person name="Jeffery I.B."/>
            <person name="Cooney J.C."/>
            <person name="Kagawa T.F."/>
            <person name="Liu W."/>
            <person name="Song Y."/>
            <person name="Salvetti E."/>
            <person name="Wrobel A."/>
            <person name="Rasinkangas P."/>
            <person name="Parkhill J."/>
            <person name="Rea M.C."/>
            <person name="O'Sullivan O."/>
            <person name="Ritari J."/>
            <person name="Douillard F.P."/>
            <person name="Paul Ross R."/>
            <person name="Yang R."/>
            <person name="Briner A.E."/>
            <person name="Felis G.E."/>
            <person name="de Vos W.M."/>
            <person name="Barrangou R."/>
            <person name="Klaenhammer T.R."/>
            <person name="Caufield P.W."/>
            <person name="Cui Y."/>
            <person name="Zhang H."/>
            <person name="O'Toole P.W."/>
        </authorList>
    </citation>
    <scope>NUCLEOTIDE SEQUENCE [LARGE SCALE GENOMIC DNA]</scope>
    <source>
        <strain evidence="2 3">DSM 24716</strain>
    </source>
</reference>
<keyword evidence="1" id="KW-0812">Transmembrane</keyword>
<dbReference type="PATRIC" id="fig|993692.3.peg.1580"/>
<evidence type="ECO:0000313" key="3">
    <source>
        <dbReference type="Proteomes" id="UP000051006"/>
    </source>
</evidence>
<proteinExistence type="predicted"/>
<keyword evidence="3" id="KW-1185">Reference proteome</keyword>
<evidence type="ECO:0000313" key="2">
    <source>
        <dbReference type="EMBL" id="KRN97884.1"/>
    </source>
</evidence>
<dbReference type="AlphaFoldDB" id="A0A0R2LEQ1"/>
<evidence type="ECO:0000256" key="1">
    <source>
        <dbReference type="SAM" id="Phobius"/>
    </source>
</evidence>
<keyword evidence="1" id="KW-0472">Membrane</keyword>
<sequence length="59" mass="6853">MIMRKILIIPIIVLDLYLMVTAGPIVSVTAFVIGMVFLFHYVFEIEDKEEQKTNHTKKD</sequence>
<keyword evidence="1" id="KW-1133">Transmembrane helix</keyword>
<name>A0A0R2LEQ1_9LACO</name>
<protein>
    <submittedName>
        <fullName evidence="2">Uncharacterized protein</fullName>
    </submittedName>
</protein>